<keyword evidence="2" id="KW-1185">Reference proteome</keyword>
<sequence length="280" mass="31317">MAVKIVPARYKQAPCLRLENEVLRLLVLPGRGGNIASLFDKRADRELLYQRPGDVLRPVPRGLRFEDAECAGIDDMFPNAAAAAVETADGRRVRLPDHGEVWYRTLRARRMEDGVSLQYRSRRFPCFFEKRIRLSGPAVRMDYRVRHTGGPGFPFLWAAHPLFRAEPGMEVLLPGGEAKADIACAEGFVPSRVREAPLRNLPLEGGGILDLTRMPPAGMGCKYVLSRPVSKGWCALWAPKSRYAVEITFPPDRLPFLGIWMDARAGGPEEWQIAPEPSTQ</sequence>
<dbReference type="GO" id="GO:0005975">
    <property type="term" value="P:carbohydrate metabolic process"/>
    <property type="evidence" value="ECO:0007669"/>
    <property type="project" value="InterPro"/>
</dbReference>
<name>A0A498CP70_9FIRM</name>
<protein>
    <recommendedName>
        <fullName evidence="3">Aldose 1-epimerase</fullName>
    </recommendedName>
</protein>
<dbReference type="Proteomes" id="UP000276301">
    <property type="component" value="Unassembled WGS sequence"/>
</dbReference>
<evidence type="ECO:0000313" key="1">
    <source>
        <dbReference type="EMBL" id="RLL13827.1"/>
    </source>
</evidence>
<organism evidence="1 2">
    <name type="scientific">Anaerotruncus massiliensis</name>
    <name type="common">ex Liu et al. 2021</name>
    <dbReference type="NCBI Taxonomy" id="2321404"/>
    <lineage>
        <taxon>Bacteria</taxon>
        <taxon>Bacillati</taxon>
        <taxon>Bacillota</taxon>
        <taxon>Clostridia</taxon>
        <taxon>Eubacteriales</taxon>
        <taxon>Oscillospiraceae</taxon>
        <taxon>Anaerotruncus</taxon>
    </lineage>
</organism>
<dbReference type="Gene3D" id="2.70.98.10">
    <property type="match status" value="1"/>
</dbReference>
<dbReference type="GO" id="GO:0030246">
    <property type="term" value="F:carbohydrate binding"/>
    <property type="evidence" value="ECO:0007669"/>
    <property type="project" value="InterPro"/>
</dbReference>
<dbReference type="InterPro" id="IPR011013">
    <property type="entry name" value="Gal_mutarotase_sf_dom"/>
</dbReference>
<evidence type="ECO:0000313" key="2">
    <source>
        <dbReference type="Proteomes" id="UP000276301"/>
    </source>
</evidence>
<dbReference type="InterPro" id="IPR014718">
    <property type="entry name" value="GH-type_carb-bd"/>
</dbReference>
<dbReference type="AlphaFoldDB" id="A0A498CP70"/>
<accession>A0A498CP70</accession>
<evidence type="ECO:0008006" key="3">
    <source>
        <dbReference type="Google" id="ProtNLM"/>
    </source>
</evidence>
<gene>
    <name evidence="1" type="ORF">D4A47_02760</name>
</gene>
<dbReference type="SUPFAM" id="SSF74650">
    <property type="entry name" value="Galactose mutarotase-like"/>
    <property type="match status" value="1"/>
</dbReference>
<reference evidence="1 2" key="1">
    <citation type="submission" date="2018-10" db="EMBL/GenBank/DDBJ databases">
        <title>Anaerotruncus faecis sp. nov., isolated from human feces.</title>
        <authorList>
            <person name="Wang Y.-J."/>
        </authorList>
    </citation>
    <scope>NUCLEOTIDE SEQUENCE [LARGE SCALE GENOMIC DNA]</scope>
    <source>
        <strain evidence="1 2">22A2-44</strain>
    </source>
</reference>
<dbReference type="GO" id="GO:0003824">
    <property type="term" value="F:catalytic activity"/>
    <property type="evidence" value="ECO:0007669"/>
    <property type="project" value="InterPro"/>
</dbReference>
<proteinExistence type="predicted"/>
<dbReference type="RefSeq" id="WP_121586049.1">
    <property type="nucleotide sequence ID" value="NZ_RCHT01000002.1"/>
</dbReference>
<comment type="caution">
    <text evidence="1">The sequence shown here is derived from an EMBL/GenBank/DDBJ whole genome shotgun (WGS) entry which is preliminary data.</text>
</comment>
<dbReference type="EMBL" id="RCHT01000002">
    <property type="protein sequence ID" value="RLL13827.1"/>
    <property type="molecule type" value="Genomic_DNA"/>
</dbReference>